<organism evidence="1 2">
    <name type="scientific">Sphingobacterium nematocida</name>
    <dbReference type="NCBI Taxonomy" id="1513896"/>
    <lineage>
        <taxon>Bacteria</taxon>
        <taxon>Pseudomonadati</taxon>
        <taxon>Bacteroidota</taxon>
        <taxon>Sphingobacteriia</taxon>
        <taxon>Sphingobacteriales</taxon>
        <taxon>Sphingobacteriaceae</taxon>
        <taxon>Sphingobacterium</taxon>
    </lineage>
</organism>
<dbReference type="SUPFAM" id="SSF51735">
    <property type="entry name" value="NAD(P)-binding Rossmann-fold domains"/>
    <property type="match status" value="1"/>
</dbReference>
<keyword evidence="2" id="KW-1185">Reference proteome</keyword>
<accession>A0A1T5ASX7</accession>
<evidence type="ECO:0000313" key="2">
    <source>
        <dbReference type="Proteomes" id="UP000190150"/>
    </source>
</evidence>
<proteinExistence type="predicted"/>
<dbReference type="EMBL" id="FUZF01000001">
    <property type="protein sequence ID" value="SKB38161.1"/>
    <property type="molecule type" value="Genomic_DNA"/>
</dbReference>
<dbReference type="Pfam" id="PF13561">
    <property type="entry name" value="adh_short_C2"/>
    <property type="match status" value="1"/>
</dbReference>
<protein>
    <submittedName>
        <fullName evidence="1">Enoyl-(Acyl carrier protein) reductase</fullName>
    </submittedName>
</protein>
<dbReference type="AlphaFoldDB" id="A0A1T5ASX7"/>
<dbReference type="InterPro" id="IPR036291">
    <property type="entry name" value="NAD(P)-bd_dom_sf"/>
</dbReference>
<name>A0A1T5ASX7_9SPHI</name>
<evidence type="ECO:0000313" key="1">
    <source>
        <dbReference type="EMBL" id="SKB38161.1"/>
    </source>
</evidence>
<dbReference type="InterPro" id="IPR002347">
    <property type="entry name" value="SDR_fam"/>
</dbReference>
<dbReference type="STRING" id="1513896.SAMN05660841_00148"/>
<sequence length="68" mass="7276">MAYYQTVYCFNLKTAAAINLDAMAEATVALGYKGSPKDIANAVLFLVNDKSSYITGSEFVVDGGQTLM</sequence>
<dbReference type="Proteomes" id="UP000190150">
    <property type="component" value="Unassembled WGS sequence"/>
</dbReference>
<reference evidence="2" key="1">
    <citation type="submission" date="2017-02" db="EMBL/GenBank/DDBJ databases">
        <authorList>
            <person name="Varghese N."/>
            <person name="Submissions S."/>
        </authorList>
    </citation>
    <scope>NUCLEOTIDE SEQUENCE [LARGE SCALE GENOMIC DNA]</scope>
    <source>
        <strain evidence="2">DSM 24091</strain>
    </source>
</reference>
<dbReference type="Gene3D" id="3.40.50.720">
    <property type="entry name" value="NAD(P)-binding Rossmann-like Domain"/>
    <property type="match status" value="1"/>
</dbReference>
<gene>
    <name evidence="1" type="ORF">SAMN05660841_00148</name>
</gene>